<feature type="transmembrane region" description="Helical" evidence="1">
    <location>
        <begin position="51"/>
        <end position="74"/>
    </location>
</feature>
<dbReference type="EMBL" id="JACICY010000001">
    <property type="protein sequence ID" value="MBB3859107.1"/>
    <property type="molecule type" value="Genomic_DNA"/>
</dbReference>
<reference evidence="2 3" key="1">
    <citation type="submission" date="2020-08" db="EMBL/GenBank/DDBJ databases">
        <title>Genomic Encyclopedia of Type Strains, Phase IV (KMG-IV): sequencing the most valuable type-strain genomes for metagenomic binning, comparative biology and taxonomic classification.</title>
        <authorList>
            <person name="Goeker M."/>
        </authorList>
    </citation>
    <scope>NUCLEOTIDE SEQUENCE [LARGE SCALE GENOMIC DNA]</scope>
    <source>
        <strain evidence="2 3">DSM 14552</strain>
    </source>
</reference>
<proteinExistence type="predicted"/>
<dbReference type="Proteomes" id="UP000562395">
    <property type="component" value="Unassembled WGS sequence"/>
</dbReference>
<protein>
    <submittedName>
        <fullName evidence="2">Uncharacterized protein</fullName>
    </submittedName>
</protein>
<name>A0A7W5ZTD2_9SPHN</name>
<keyword evidence="1" id="KW-0812">Transmembrane</keyword>
<dbReference type="RefSeq" id="WP_183611297.1">
    <property type="nucleotide sequence ID" value="NZ_JACICY010000001.1"/>
</dbReference>
<organism evidence="2 3">
    <name type="scientific">Novosphingobium hassiacum</name>
    <dbReference type="NCBI Taxonomy" id="173676"/>
    <lineage>
        <taxon>Bacteria</taxon>
        <taxon>Pseudomonadati</taxon>
        <taxon>Pseudomonadota</taxon>
        <taxon>Alphaproteobacteria</taxon>
        <taxon>Sphingomonadales</taxon>
        <taxon>Sphingomonadaceae</taxon>
        <taxon>Novosphingobium</taxon>
    </lineage>
</organism>
<gene>
    <name evidence="2" type="ORF">GGQ88_000347</name>
</gene>
<comment type="caution">
    <text evidence="2">The sequence shown here is derived from an EMBL/GenBank/DDBJ whole genome shotgun (WGS) entry which is preliminary data.</text>
</comment>
<evidence type="ECO:0000256" key="1">
    <source>
        <dbReference type="SAM" id="Phobius"/>
    </source>
</evidence>
<feature type="transmembrane region" description="Helical" evidence="1">
    <location>
        <begin position="110"/>
        <end position="133"/>
    </location>
</feature>
<keyword evidence="3" id="KW-1185">Reference proteome</keyword>
<keyword evidence="1" id="KW-0472">Membrane</keyword>
<dbReference type="AlphaFoldDB" id="A0A7W5ZTD2"/>
<evidence type="ECO:0000313" key="3">
    <source>
        <dbReference type="Proteomes" id="UP000562395"/>
    </source>
</evidence>
<feature type="transmembrane region" description="Helical" evidence="1">
    <location>
        <begin position="81"/>
        <end position="98"/>
    </location>
</feature>
<sequence length="148" mass="16630">MMLIWTLRLIIAAIVVFVFRKGGEPEKLVAIVLVTTTGLDLANHAMFGDPVFFAVNPGHIVIDTWAMIALLWIALRANRGWPLWVSAAQIIVVLGHVSKIIDLSLVRYGYFAMIQMPMNIQVCALLLGTLAHVRREEQIGRYHAWRLA</sequence>
<keyword evidence="1" id="KW-1133">Transmembrane helix</keyword>
<accession>A0A7W5ZTD2</accession>
<evidence type="ECO:0000313" key="2">
    <source>
        <dbReference type="EMBL" id="MBB3859107.1"/>
    </source>
</evidence>